<evidence type="ECO:0000313" key="2">
    <source>
        <dbReference type="EMBL" id="CAI5443964.1"/>
    </source>
</evidence>
<evidence type="ECO:0000256" key="1">
    <source>
        <dbReference type="SAM" id="Coils"/>
    </source>
</evidence>
<sequence>MFSTSSSSNSGLYDRLKEYTREIPKDQVACKILLDSLSHVVELEQQLHQLEQKTAHFKMRQFQILQNNPEKVPEDLASVDVSEFKHLVHNSTMNFSRF</sequence>
<dbReference type="Proteomes" id="UP001152747">
    <property type="component" value="Unassembled WGS sequence"/>
</dbReference>
<feature type="coiled-coil region" evidence="1">
    <location>
        <begin position="33"/>
        <end position="60"/>
    </location>
</feature>
<evidence type="ECO:0000313" key="3">
    <source>
        <dbReference type="Proteomes" id="UP001152747"/>
    </source>
</evidence>
<organism evidence="2 3">
    <name type="scientific">Caenorhabditis angaria</name>
    <dbReference type="NCBI Taxonomy" id="860376"/>
    <lineage>
        <taxon>Eukaryota</taxon>
        <taxon>Metazoa</taxon>
        <taxon>Ecdysozoa</taxon>
        <taxon>Nematoda</taxon>
        <taxon>Chromadorea</taxon>
        <taxon>Rhabditida</taxon>
        <taxon>Rhabditina</taxon>
        <taxon>Rhabditomorpha</taxon>
        <taxon>Rhabditoidea</taxon>
        <taxon>Rhabditidae</taxon>
        <taxon>Peloderinae</taxon>
        <taxon>Caenorhabditis</taxon>
    </lineage>
</organism>
<comment type="caution">
    <text evidence="2">The sequence shown here is derived from an EMBL/GenBank/DDBJ whole genome shotgun (WGS) entry which is preliminary data.</text>
</comment>
<keyword evidence="3" id="KW-1185">Reference proteome</keyword>
<proteinExistence type="predicted"/>
<reference evidence="2" key="1">
    <citation type="submission" date="2022-11" db="EMBL/GenBank/DDBJ databases">
        <authorList>
            <person name="Kikuchi T."/>
        </authorList>
    </citation>
    <scope>NUCLEOTIDE SEQUENCE</scope>
    <source>
        <strain evidence="2">PS1010</strain>
    </source>
</reference>
<gene>
    <name evidence="2" type="ORF">CAMP_LOCUS6601</name>
</gene>
<name>A0A9P1MXK3_9PELO</name>
<dbReference type="OrthoDB" id="5917066at2759"/>
<dbReference type="EMBL" id="CANHGI010000003">
    <property type="protein sequence ID" value="CAI5443964.1"/>
    <property type="molecule type" value="Genomic_DNA"/>
</dbReference>
<keyword evidence="1" id="KW-0175">Coiled coil</keyword>
<dbReference type="AlphaFoldDB" id="A0A9P1MXK3"/>
<protein>
    <submittedName>
        <fullName evidence="2">Uncharacterized protein</fullName>
    </submittedName>
</protein>
<accession>A0A9P1MXK3</accession>